<dbReference type="AlphaFoldDB" id="A0A5R9A6K0"/>
<dbReference type="Proteomes" id="UP000307510">
    <property type="component" value="Unassembled WGS sequence"/>
</dbReference>
<feature type="chain" id="PRO_5024348169" evidence="2">
    <location>
        <begin position="19"/>
        <end position="440"/>
    </location>
</feature>
<dbReference type="EMBL" id="VASG01000004">
    <property type="protein sequence ID" value="TLP73665.1"/>
    <property type="molecule type" value="Genomic_DNA"/>
</dbReference>
<keyword evidence="1" id="KW-1133">Transmembrane helix</keyword>
<name>A0A5R9A6K0_PSENT</name>
<sequence>MKHLLAILLLCLPLLGFADEPEVRVRTQLLPGDSVMVGGTLNLQLDLLVDTWFSQPPQLPPLKLAGAVVSEPASEATHLTEKIDGKTFFGLRFHYQITPQSARAFAIPPLDIQVQPGQGSGPVQVHSQPLHFSARQPAGAGSGSAQRLVANRVTISQELAASHEPLRVGDSVTRKVHVRAEGAQAMLIPAPVFTDVDGLRRYLQAPTVQPLSDGRGGVLGGERMDAATYVVTRAGDFQLPAIELSWWAADSGEQQSVSAPALKLSASGAAVYQAPFSISDDLRELGRRAQVRIASHWLALAGALVLLAALAYALRTWGGPLRRAALGAFERRRQAWRESPAYAWRQVRQQLEGDPPQVGALYLWLRRTNGCREMSAAIPERSVKSSNPLLAFLRGRYGRPGAQPGAGPGPLIRALPDIRRELGTSEPTSLPAHALKPLNP</sequence>
<proteinExistence type="predicted"/>
<evidence type="ECO:0000256" key="2">
    <source>
        <dbReference type="SAM" id="SignalP"/>
    </source>
</evidence>
<accession>A0A5R9A6K0</accession>
<evidence type="ECO:0000313" key="3">
    <source>
        <dbReference type="EMBL" id="TLP73665.1"/>
    </source>
</evidence>
<evidence type="ECO:0000256" key="1">
    <source>
        <dbReference type="SAM" id="Phobius"/>
    </source>
</evidence>
<dbReference type="InterPro" id="IPR025738">
    <property type="entry name" value="BatD"/>
</dbReference>
<keyword evidence="2" id="KW-0732">Signal</keyword>
<keyword evidence="1" id="KW-0472">Membrane</keyword>
<protein>
    <submittedName>
        <fullName evidence="3">Protein BatD</fullName>
    </submittedName>
</protein>
<evidence type="ECO:0000313" key="4">
    <source>
        <dbReference type="Proteomes" id="UP000307510"/>
    </source>
</evidence>
<comment type="caution">
    <text evidence="3">The sequence shown here is derived from an EMBL/GenBank/DDBJ whole genome shotgun (WGS) entry which is preliminary data.</text>
</comment>
<feature type="signal peptide" evidence="2">
    <location>
        <begin position="1"/>
        <end position="18"/>
    </location>
</feature>
<reference evidence="3 4" key="1">
    <citation type="submission" date="2019-05" db="EMBL/GenBank/DDBJ databases">
        <authorList>
            <person name="Moore K."/>
            <person name="O'Neill P."/>
            <person name="Farbos A."/>
            <person name="Studholme D.J."/>
        </authorList>
    </citation>
    <scope>NUCLEOTIDE SEQUENCE [LARGE SCALE GENOMIC DNA]</scope>
    <source>
        <strain evidence="3 4">DSM 9128</strain>
    </source>
</reference>
<organism evidence="3 4">
    <name type="scientific">Pseudomonas nitroreducens</name>
    <dbReference type="NCBI Taxonomy" id="46680"/>
    <lineage>
        <taxon>Bacteria</taxon>
        <taxon>Pseudomonadati</taxon>
        <taxon>Pseudomonadota</taxon>
        <taxon>Gammaproteobacteria</taxon>
        <taxon>Pseudomonadales</taxon>
        <taxon>Pseudomonadaceae</taxon>
        <taxon>Pseudomonas</taxon>
    </lineage>
</organism>
<gene>
    <name evidence="3" type="ORF">FEA48_15625</name>
</gene>
<keyword evidence="1" id="KW-0812">Transmembrane</keyword>
<dbReference type="PANTHER" id="PTHR40940:SF1">
    <property type="entry name" value="PROTEIN BATD"/>
    <property type="match status" value="1"/>
</dbReference>
<reference evidence="4" key="2">
    <citation type="submission" date="2019-06" db="EMBL/GenBank/DDBJ databases">
        <title>AzeR, a transcriptional regulator that responds to azelaic acid in Pseudomonas nitroreducens.</title>
        <authorList>
            <person name="Bez C."/>
            <person name="Javvadi S.G."/>
            <person name="Bertani I."/>
            <person name="Devescovi G."/>
            <person name="Studholme D.J."/>
            <person name="Geller A."/>
            <person name="Levy A."/>
            <person name="Venturi V."/>
        </authorList>
    </citation>
    <scope>NUCLEOTIDE SEQUENCE [LARGE SCALE GENOMIC DNA]</scope>
    <source>
        <strain evidence="4">DSM 9128</strain>
    </source>
</reference>
<dbReference type="RefSeq" id="WP_138214633.1">
    <property type="nucleotide sequence ID" value="NZ_VASG01000004.1"/>
</dbReference>
<dbReference type="PANTHER" id="PTHR40940">
    <property type="entry name" value="PROTEIN BATD-RELATED"/>
    <property type="match status" value="1"/>
</dbReference>
<feature type="transmembrane region" description="Helical" evidence="1">
    <location>
        <begin position="294"/>
        <end position="314"/>
    </location>
</feature>